<proteinExistence type="inferred from homology"/>
<comment type="cofactor">
    <cofactor evidence="1">
        <name>heme</name>
        <dbReference type="ChEBI" id="CHEBI:30413"/>
    </cofactor>
</comment>
<dbReference type="InterPro" id="IPR036396">
    <property type="entry name" value="Cyt_P450_sf"/>
</dbReference>
<keyword evidence="6" id="KW-1185">Reference proteome</keyword>
<reference evidence="5 6" key="1">
    <citation type="submission" date="2023-11" db="EMBL/GenBank/DDBJ databases">
        <title>Draft genome sequence and annotation of the polyextremotolerant black yeast-like fungus Aureobasidium pullulans NRRL 62042.</title>
        <authorList>
            <person name="Dielentheis-Frenken M.R.E."/>
            <person name="Wibberg D."/>
            <person name="Blank L.M."/>
            <person name="Tiso T."/>
        </authorList>
    </citation>
    <scope>NUCLEOTIDE SEQUENCE [LARGE SCALE GENOMIC DNA]</scope>
    <source>
        <strain evidence="5 6">NRRL 62042</strain>
    </source>
</reference>
<organism evidence="5 6">
    <name type="scientific">Aureobasidium pullulans</name>
    <name type="common">Black yeast</name>
    <name type="synonym">Pullularia pullulans</name>
    <dbReference type="NCBI Taxonomy" id="5580"/>
    <lineage>
        <taxon>Eukaryota</taxon>
        <taxon>Fungi</taxon>
        <taxon>Dikarya</taxon>
        <taxon>Ascomycota</taxon>
        <taxon>Pezizomycotina</taxon>
        <taxon>Dothideomycetes</taxon>
        <taxon>Dothideomycetidae</taxon>
        <taxon>Dothideales</taxon>
        <taxon>Saccotheciaceae</taxon>
        <taxon>Aureobasidium</taxon>
    </lineage>
</organism>
<accession>A0ABR0T4N4</accession>
<dbReference type="PANTHER" id="PTHR24305">
    <property type="entry name" value="CYTOCHROME P450"/>
    <property type="match status" value="1"/>
</dbReference>
<evidence type="ECO:0000256" key="2">
    <source>
        <dbReference type="ARBA" id="ARBA00022723"/>
    </source>
</evidence>
<dbReference type="EMBL" id="JASGXD010000028">
    <property type="protein sequence ID" value="KAK5999292.1"/>
    <property type="molecule type" value="Genomic_DNA"/>
</dbReference>
<evidence type="ECO:0000256" key="3">
    <source>
        <dbReference type="ARBA" id="ARBA00023004"/>
    </source>
</evidence>
<dbReference type="PRINTS" id="PR00463">
    <property type="entry name" value="EP450I"/>
</dbReference>
<dbReference type="PRINTS" id="PR00385">
    <property type="entry name" value="P450"/>
</dbReference>
<dbReference type="Pfam" id="PF00067">
    <property type="entry name" value="p450"/>
    <property type="match status" value="2"/>
</dbReference>
<name>A0ABR0T4N4_AURPU</name>
<dbReference type="PANTHER" id="PTHR24305:SF103">
    <property type="entry name" value="P450, PUTATIVE (EUROFUNG)-RELATED"/>
    <property type="match status" value="1"/>
</dbReference>
<keyword evidence="4" id="KW-0349">Heme</keyword>
<dbReference type="Gene3D" id="1.10.630.10">
    <property type="entry name" value="Cytochrome P450"/>
    <property type="match status" value="2"/>
</dbReference>
<gene>
    <name evidence="5" type="ORF">QM012_005617</name>
</gene>
<dbReference type="InterPro" id="IPR001128">
    <property type="entry name" value="Cyt_P450"/>
</dbReference>
<evidence type="ECO:0000256" key="1">
    <source>
        <dbReference type="ARBA" id="ARBA00001971"/>
    </source>
</evidence>
<dbReference type="PROSITE" id="PS00086">
    <property type="entry name" value="CYTOCHROME_P450"/>
    <property type="match status" value="1"/>
</dbReference>
<dbReference type="InterPro" id="IPR002401">
    <property type="entry name" value="Cyt_P450_E_grp-I"/>
</dbReference>
<dbReference type="SUPFAM" id="SSF48264">
    <property type="entry name" value="Cytochrome P450"/>
    <property type="match status" value="1"/>
</dbReference>
<evidence type="ECO:0008006" key="7">
    <source>
        <dbReference type="Google" id="ProtNLM"/>
    </source>
</evidence>
<comment type="caution">
    <text evidence="5">The sequence shown here is derived from an EMBL/GenBank/DDBJ whole genome shotgun (WGS) entry which is preliminary data.</text>
</comment>
<evidence type="ECO:0000256" key="4">
    <source>
        <dbReference type="RuleBase" id="RU000461"/>
    </source>
</evidence>
<dbReference type="InterPro" id="IPR050121">
    <property type="entry name" value="Cytochrome_P450_monoxygenase"/>
</dbReference>
<keyword evidence="2 4" id="KW-0479">Metal-binding</keyword>
<evidence type="ECO:0000313" key="5">
    <source>
        <dbReference type="EMBL" id="KAK5999292.1"/>
    </source>
</evidence>
<dbReference type="InterPro" id="IPR017972">
    <property type="entry name" value="Cyt_P450_CS"/>
</dbReference>
<sequence length="439" mass="48820">MADGSGNGLTIAELAEKTVVEEALLSDYEHVLLALHRKHGKIVRIGPNHINISDASAVKTVYGSGRNFKKSSFYDAFTALRPNLFGTRNEEIHSARRKAVANSFSAQSVASMEVYMDICMHKLIAKLDVFAEQRQAVDLKKWISFFLMDVLGELAFSRPFGVLEKGDEALMPPTYEHVLLATLSGQVPWCIPYVRKVLPYVPIPSLSRMIKERDHLRQMAIESVEKRIATPSDRKDLLGRLIEECETGQDSKGTSMDIVDVQTEAFEIDALDLRPEGTASYPFQETNQLSYLQAVVTEGFRLNPVFTMALLREVPKGGTVIAGECIPEGTDVSICNHVLHHDEQVFGPSLEQFDPERWMDAEYDCTAYLIPFGSGHRACVGRNIATAEIQKLVVSLLARYDITLADAPGTSFEQSTMPPTRSFGVADLDGHLTVKLKRR</sequence>
<protein>
    <recommendedName>
        <fullName evidence="7">Cytochrome P450</fullName>
    </recommendedName>
</protein>
<comment type="similarity">
    <text evidence="4">Belongs to the cytochrome P450 family.</text>
</comment>
<dbReference type="Proteomes" id="UP001341245">
    <property type="component" value="Unassembled WGS sequence"/>
</dbReference>
<keyword evidence="4" id="KW-0503">Monooxygenase</keyword>
<keyword evidence="3 4" id="KW-0408">Iron</keyword>
<evidence type="ECO:0000313" key="6">
    <source>
        <dbReference type="Proteomes" id="UP001341245"/>
    </source>
</evidence>
<keyword evidence="4" id="KW-0560">Oxidoreductase</keyword>